<evidence type="ECO:0000313" key="2">
    <source>
        <dbReference type="Proteomes" id="UP000015454"/>
    </source>
</evidence>
<dbReference type="EMBL" id="AHMO02000008">
    <property type="protein sequence ID" value="EQA44019.1"/>
    <property type="molecule type" value="Genomic_DNA"/>
</dbReference>
<gene>
    <name evidence="1" type="ORF">LEP1GSC050_2994</name>
</gene>
<keyword evidence="2" id="KW-1185">Reference proteome</keyword>
<dbReference type="AlphaFoldDB" id="T0GB15"/>
<accession>T0GB15</accession>
<name>T0GB15_9LEPT</name>
<comment type="caution">
    <text evidence="1">The sequence shown here is derived from an EMBL/GenBank/DDBJ whole genome shotgun (WGS) entry which is preliminary data.</text>
</comment>
<dbReference type="STRING" id="1049789.LEP1GSC050_2994"/>
<reference evidence="1" key="1">
    <citation type="submission" date="2013-05" db="EMBL/GenBank/DDBJ databases">
        <authorList>
            <person name="Harkins D.M."/>
            <person name="Durkin A.S."/>
            <person name="Brinkac L.M."/>
            <person name="Haft D.H."/>
            <person name="Selengut J.D."/>
            <person name="Sanka R."/>
            <person name="DePew J."/>
            <person name="Purushe J."/>
            <person name="Hartskeerl R.A."/>
            <person name="Ahmed A."/>
            <person name="van der Linden H."/>
            <person name="Goris M.G.A."/>
            <person name="Vinetz J.M."/>
            <person name="Sutton G.G."/>
            <person name="Nierman W.C."/>
            <person name="Fouts D.E."/>
        </authorList>
    </citation>
    <scope>NUCLEOTIDE SEQUENCE [LARGE SCALE GENOMIC DNA]</scope>
    <source>
        <strain evidence="1">5399</strain>
    </source>
</reference>
<sequence>MNIVKLLKEMSQSGHQIRFCIFCFDLRVHKISVKTENNRISILIS</sequence>
<proteinExistence type="predicted"/>
<evidence type="ECO:0000313" key="1">
    <source>
        <dbReference type="EMBL" id="EQA44019.1"/>
    </source>
</evidence>
<dbReference type="Proteomes" id="UP000015454">
    <property type="component" value="Unassembled WGS sequence"/>
</dbReference>
<protein>
    <submittedName>
        <fullName evidence="1">Uncharacterized protein</fullName>
    </submittedName>
</protein>
<organism evidence="1 2">
    <name type="scientific">Leptospira broomii serovar Hurstbridge str. 5399</name>
    <dbReference type="NCBI Taxonomy" id="1049789"/>
    <lineage>
        <taxon>Bacteria</taxon>
        <taxon>Pseudomonadati</taxon>
        <taxon>Spirochaetota</taxon>
        <taxon>Spirochaetia</taxon>
        <taxon>Leptospirales</taxon>
        <taxon>Leptospiraceae</taxon>
        <taxon>Leptospira</taxon>
    </lineage>
</organism>